<keyword evidence="4" id="KW-1185">Reference proteome</keyword>
<proteinExistence type="predicted"/>
<evidence type="ECO:0000313" key="3">
    <source>
        <dbReference type="EMBL" id="AVH60526.1"/>
    </source>
</evidence>
<name>A0ABM6T0N8_9ACTN</name>
<reference evidence="3 4" key="1">
    <citation type="submission" date="2018-02" db="EMBL/GenBank/DDBJ databases">
        <title>Complete genome sequence of Streptomyces dengpaensis, the producer of angucyclines.</title>
        <authorList>
            <person name="Yumei L."/>
        </authorList>
    </citation>
    <scope>NUCLEOTIDE SEQUENCE [LARGE SCALE GENOMIC DNA]</scope>
    <source>
        <strain evidence="3 4">XZHG99</strain>
    </source>
</reference>
<feature type="compositionally biased region" description="Polar residues" evidence="1">
    <location>
        <begin position="59"/>
        <end position="68"/>
    </location>
</feature>
<feature type="region of interest" description="Disordered" evidence="1">
    <location>
        <begin position="39"/>
        <end position="70"/>
    </location>
</feature>
<organism evidence="3 4">
    <name type="scientific">Streptomyces dengpaensis</name>
    <dbReference type="NCBI Taxonomy" id="2049881"/>
    <lineage>
        <taxon>Bacteria</taxon>
        <taxon>Bacillati</taxon>
        <taxon>Actinomycetota</taxon>
        <taxon>Actinomycetes</taxon>
        <taxon>Kitasatosporales</taxon>
        <taxon>Streptomycetaceae</taxon>
        <taxon>Streptomyces</taxon>
    </lineage>
</organism>
<evidence type="ECO:0008006" key="5">
    <source>
        <dbReference type="Google" id="ProtNLM"/>
    </source>
</evidence>
<dbReference type="EMBL" id="CP026652">
    <property type="protein sequence ID" value="AVH60526.1"/>
    <property type="molecule type" value="Genomic_DNA"/>
</dbReference>
<keyword evidence="2" id="KW-0472">Membrane</keyword>
<evidence type="ECO:0000313" key="4">
    <source>
        <dbReference type="Proteomes" id="UP000238413"/>
    </source>
</evidence>
<evidence type="ECO:0000256" key="2">
    <source>
        <dbReference type="SAM" id="Phobius"/>
    </source>
</evidence>
<dbReference type="Proteomes" id="UP000238413">
    <property type="component" value="Chromosome"/>
</dbReference>
<sequence>MTMRAARGNGTAVRWAYGVFLTLCVALAVLVHHETPAADASSMRGSPYATHEMAAEAPQSVSQPSAYSADSGGCAMPGMQHCATASVGTVQLVVPHRSEYDPLVHLPKAVAARAPAGVTGRAPPDLSVLSQLRR</sequence>
<evidence type="ECO:0000256" key="1">
    <source>
        <dbReference type="SAM" id="MobiDB-lite"/>
    </source>
</evidence>
<keyword evidence="2" id="KW-0812">Transmembrane</keyword>
<dbReference type="RefSeq" id="WP_099502189.1">
    <property type="nucleotide sequence ID" value="NZ_CP026652.1"/>
</dbReference>
<feature type="transmembrane region" description="Helical" evidence="2">
    <location>
        <begin position="12"/>
        <end position="31"/>
    </location>
</feature>
<dbReference type="Pfam" id="PF19650">
    <property type="entry name" value="DUF6153"/>
    <property type="match status" value="1"/>
</dbReference>
<dbReference type="InterPro" id="IPR046151">
    <property type="entry name" value="DUF6153"/>
</dbReference>
<accession>A0ABM6T0N8</accession>
<keyword evidence="2" id="KW-1133">Transmembrane helix</keyword>
<feature type="region of interest" description="Disordered" evidence="1">
    <location>
        <begin position="114"/>
        <end position="134"/>
    </location>
</feature>
<protein>
    <recommendedName>
        <fullName evidence="5">DUF2946 domain-containing protein</fullName>
    </recommendedName>
</protein>
<gene>
    <name evidence="3" type="ORF">C4B68_37470</name>
</gene>